<keyword evidence="3 5" id="KW-0949">S-adenosyl-L-methionine</keyword>
<dbReference type="HAMAP" id="MF_00658">
    <property type="entry name" value="23SrRNA_methyltr_H"/>
    <property type="match status" value="1"/>
</dbReference>
<dbReference type="GO" id="GO:0005737">
    <property type="term" value="C:cytoplasm"/>
    <property type="evidence" value="ECO:0007669"/>
    <property type="project" value="UniProtKB-SubCell"/>
</dbReference>
<dbReference type="PANTHER" id="PTHR33603">
    <property type="entry name" value="METHYLTRANSFERASE"/>
    <property type="match status" value="1"/>
</dbReference>
<dbReference type="PIRSF" id="PIRSF004505">
    <property type="entry name" value="MT_bac"/>
    <property type="match status" value="1"/>
</dbReference>
<protein>
    <recommendedName>
        <fullName evidence="5">Ribosomal RNA large subunit methyltransferase H</fullName>
        <ecNumber evidence="5">2.1.1.177</ecNumber>
    </recommendedName>
    <alternativeName>
        <fullName evidence="5">23S rRNA (pseudouridine1915-N3)-methyltransferase</fullName>
    </alternativeName>
    <alternativeName>
        <fullName evidence="5">23S rRNA m3Psi1915 methyltransferase</fullName>
    </alternativeName>
    <alternativeName>
        <fullName evidence="5">rRNA (pseudouridine-N3-)-methyltransferase RlmH</fullName>
    </alternativeName>
</protein>
<dbReference type="PANTHER" id="PTHR33603:SF1">
    <property type="entry name" value="RIBOSOMAL RNA LARGE SUBUNIT METHYLTRANSFERASE H"/>
    <property type="match status" value="1"/>
</dbReference>
<evidence type="ECO:0000313" key="6">
    <source>
        <dbReference type="EMBL" id="MBO2988566.1"/>
    </source>
</evidence>
<organism evidence="6 7">
    <name type="scientific">Leucobacter tardus</name>
    <dbReference type="NCBI Taxonomy" id="501483"/>
    <lineage>
        <taxon>Bacteria</taxon>
        <taxon>Bacillati</taxon>
        <taxon>Actinomycetota</taxon>
        <taxon>Actinomycetes</taxon>
        <taxon>Micrococcales</taxon>
        <taxon>Microbacteriaceae</taxon>
        <taxon>Leucobacter</taxon>
    </lineage>
</organism>
<comment type="similarity">
    <text evidence="4 5">Belongs to the RNA methyltransferase RlmH family.</text>
</comment>
<proteinExistence type="inferred from homology"/>
<feature type="binding site" evidence="5">
    <location>
        <begin position="119"/>
        <end position="124"/>
    </location>
    <ligand>
        <name>S-adenosyl-L-methionine</name>
        <dbReference type="ChEBI" id="CHEBI:59789"/>
    </ligand>
</feature>
<dbReference type="AlphaFoldDB" id="A0A939QIK7"/>
<dbReference type="GO" id="GO:0070038">
    <property type="term" value="F:rRNA (pseudouridine-N3-)-methyltransferase activity"/>
    <property type="evidence" value="ECO:0007669"/>
    <property type="project" value="UniProtKB-UniRule"/>
</dbReference>
<evidence type="ECO:0000256" key="1">
    <source>
        <dbReference type="ARBA" id="ARBA00022603"/>
    </source>
</evidence>
<sequence>MAVRILAVGKKHERWVADGIGRYEQRLRKPFDVSWTLLPHSARSEEAARTEESDRLLAKVDRDDVVVLLDERGDNLTSPGLAQALQRAFDRSARVSLVIGGAYGVDERVRARADLVWSLSRLVFPHQLVRLIVTEQLYRAQEISAGRPYHHE</sequence>
<keyword evidence="7" id="KW-1185">Reference proteome</keyword>
<evidence type="ECO:0000256" key="2">
    <source>
        <dbReference type="ARBA" id="ARBA00022679"/>
    </source>
</evidence>
<keyword evidence="5" id="KW-0963">Cytoplasm</keyword>
<comment type="subunit">
    <text evidence="5">Homodimer.</text>
</comment>
<accession>A0A939QIK7</accession>
<evidence type="ECO:0000256" key="5">
    <source>
        <dbReference type="HAMAP-Rule" id="MF_00658"/>
    </source>
</evidence>
<gene>
    <name evidence="5 6" type="primary">rlmH</name>
    <name evidence="6" type="ORF">J4H85_00940</name>
</gene>
<keyword evidence="5" id="KW-0698">rRNA processing</keyword>
<keyword evidence="2 5" id="KW-0808">Transferase</keyword>
<comment type="function">
    <text evidence="5">Specifically methylates the pseudouridine at position 1915 (m3Psi1915) in 23S rRNA.</text>
</comment>
<dbReference type="InterPro" id="IPR029028">
    <property type="entry name" value="Alpha/beta_knot_MTases"/>
</dbReference>
<dbReference type="EC" id="2.1.1.177" evidence="5"/>
<dbReference type="InterPro" id="IPR029026">
    <property type="entry name" value="tRNA_m1G_MTases_N"/>
</dbReference>
<reference evidence="6" key="1">
    <citation type="submission" date="2021-03" db="EMBL/GenBank/DDBJ databases">
        <title>Leucobacter chromiisoli sp. nov., isolated from chromium-containing soil of chemical plant.</title>
        <authorList>
            <person name="Xu Z."/>
        </authorList>
    </citation>
    <scope>NUCLEOTIDE SEQUENCE</scope>
    <source>
        <strain evidence="6">K 70/01</strain>
    </source>
</reference>
<evidence type="ECO:0000256" key="4">
    <source>
        <dbReference type="ARBA" id="ARBA00038303"/>
    </source>
</evidence>
<keyword evidence="1 5" id="KW-0489">Methyltransferase</keyword>
<feature type="binding site" evidence="5">
    <location>
        <position position="69"/>
    </location>
    <ligand>
        <name>S-adenosyl-L-methionine</name>
        <dbReference type="ChEBI" id="CHEBI:59789"/>
    </ligand>
</feature>
<dbReference type="NCBIfam" id="NF000986">
    <property type="entry name" value="PRK00103.1-4"/>
    <property type="match status" value="1"/>
</dbReference>
<name>A0A939QIK7_9MICO</name>
<comment type="subcellular location">
    <subcellularLocation>
        <location evidence="5">Cytoplasm</location>
    </subcellularLocation>
</comment>
<dbReference type="RefSeq" id="WP_208236022.1">
    <property type="nucleotide sequence ID" value="NZ_BAAAQU010000001.1"/>
</dbReference>
<dbReference type="Pfam" id="PF02590">
    <property type="entry name" value="SPOUT_MTase"/>
    <property type="match status" value="1"/>
</dbReference>
<comment type="caution">
    <text evidence="6">The sequence shown here is derived from an EMBL/GenBank/DDBJ whole genome shotgun (WGS) entry which is preliminary data.</text>
</comment>
<evidence type="ECO:0000256" key="3">
    <source>
        <dbReference type="ARBA" id="ARBA00022691"/>
    </source>
</evidence>
<dbReference type="InterPro" id="IPR003742">
    <property type="entry name" value="RlmH-like"/>
</dbReference>
<dbReference type="EMBL" id="JAGFBF010000001">
    <property type="protein sequence ID" value="MBO2988566.1"/>
    <property type="molecule type" value="Genomic_DNA"/>
</dbReference>
<dbReference type="Proteomes" id="UP000668403">
    <property type="component" value="Unassembled WGS sequence"/>
</dbReference>
<evidence type="ECO:0000313" key="7">
    <source>
        <dbReference type="Proteomes" id="UP000668403"/>
    </source>
</evidence>
<feature type="binding site" evidence="5">
    <location>
        <position position="100"/>
    </location>
    <ligand>
        <name>S-adenosyl-L-methionine</name>
        <dbReference type="ChEBI" id="CHEBI:59789"/>
    </ligand>
</feature>
<dbReference type="Gene3D" id="3.40.1280.10">
    <property type="match status" value="1"/>
</dbReference>
<dbReference type="SUPFAM" id="SSF75217">
    <property type="entry name" value="alpha/beta knot"/>
    <property type="match status" value="1"/>
</dbReference>
<comment type="catalytic activity">
    <reaction evidence="5">
        <text>pseudouridine(1915) in 23S rRNA + S-adenosyl-L-methionine = N(3)-methylpseudouridine(1915) in 23S rRNA + S-adenosyl-L-homocysteine + H(+)</text>
        <dbReference type="Rhea" id="RHEA:42752"/>
        <dbReference type="Rhea" id="RHEA-COMP:10221"/>
        <dbReference type="Rhea" id="RHEA-COMP:10222"/>
        <dbReference type="ChEBI" id="CHEBI:15378"/>
        <dbReference type="ChEBI" id="CHEBI:57856"/>
        <dbReference type="ChEBI" id="CHEBI:59789"/>
        <dbReference type="ChEBI" id="CHEBI:65314"/>
        <dbReference type="ChEBI" id="CHEBI:74486"/>
        <dbReference type="EC" id="2.1.1.177"/>
    </reaction>
</comment>
<dbReference type="CDD" id="cd18081">
    <property type="entry name" value="RlmH-like"/>
    <property type="match status" value="1"/>
</dbReference>